<dbReference type="CDD" id="cd04301">
    <property type="entry name" value="NAT_SF"/>
    <property type="match status" value="1"/>
</dbReference>
<accession>A0ABT0RKB1</accession>
<organism evidence="2 3">
    <name type="scientific">Sphingomonas alba</name>
    <dbReference type="NCBI Taxonomy" id="2908208"/>
    <lineage>
        <taxon>Bacteria</taxon>
        <taxon>Pseudomonadati</taxon>
        <taxon>Pseudomonadota</taxon>
        <taxon>Alphaproteobacteria</taxon>
        <taxon>Sphingomonadales</taxon>
        <taxon>Sphingomonadaceae</taxon>
        <taxon>Sphingomonas</taxon>
    </lineage>
</organism>
<dbReference type="InterPro" id="IPR000182">
    <property type="entry name" value="GNAT_dom"/>
</dbReference>
<name>A0ABT0RKB1_9SPHN</name>
<dbReference type="Gene3D" id="3.40.630.30">
    <property type="match status" value="1"/>
</dbReference>
<sequence length="143" mass="16075">MTEQRPQILERHEMSPAEVSALEDKFNDFNASRTGFHDAASIGFQLELHGRIVGGVAGFTWAGFCELRQVWIDEPFRRSGLGTELLNRVVAEARARDCSHIYLATYSFQAPEFYKKFGFEAVAVIDGRPPGHQDIIMRLSLAS</sequence>
<protein>
    <submittedName>
        <fullName evidence="2">GNAT family N-acetyltransferase</fullName>
    </submittedName>
</protein>
<gene>
    <name evidence="2" type="ORF">LZ536_03810</name>
</gene>
<dbReference type="SUPFAM" id="SSF55729">
    <property type="entry name" value="Acyl-CoA N-acyltransferases (Nat)"/>
    <property type="match status" value="1"/>
</dbReference>
<feature type="domain" description="N-acetyltransferase" evidence="1">
    <location>
        <begin position="1"/>
        <end position="142"/>
    </location>
</feature>
<evidence type="ECO:0000313" key="2">
    <source>
        <dbReference type="EMBL" id="MCL6683030.1"/>
    </source>
</evidence>
<dbReference type="InterPro" id="IPR016181">
    <property type="entry name" value="Acyl_CoA_acyltransferase"/>
</dbReference>
<keyword evidence="3" id="KW-1185">Reference proteome</keyword>
<dbReference type="RefSeq" id="WP_249846963.1">
    <property type="nucleotide sequence ID" value="NZ_JAMGBD010000001.1"/>
</dbReference>
<dbReference type="Pfam" id="PF00583">
    <property type="entry name" value="Acetyltransf_1"/>
    <property type="match status" value="1"/>
</dbReference>
<comment type="caution">
    <text evidence="2">The sequence shown here is derived from an EMBL/GenBank/DDBJ whole genome shotgun (WGS) entry which is preliminary data.</text>
</comment>
<dbReference type="EMBL" id="JAMGBD010000001">
    <property type="protein sequence ID" value="MCL6683030.1"/>
    <property type="molecule type" value="Genomic_DNA"/>
</dbReference>
<dbReference type="Proteomes" id="UP001165363">
    <property type="component" value="Unassembled WGS sequence"/>
</dbReference>
<evidence type="ECO:0000313" key="3">
    <source>
        <dbReference type="Proteomes" id="UP001165363"/>
    </source>
</evidence>
<proteinExistence type="predicted"/>
<dbReference type="PROSITE" id="PS51186">
    <property type="entry name" value="GNAT"/>
    <property type="match status" value="1"/>
</dbReference>
<evidence type="ECO:0000259" key="1">
    <source>
        <dbReference type="PROSITE" id="PS51186"/>
    </source>
</evidence>
<reference evidence="2" key="1">
    <citation type="submission" date="2022-05" db="EMBL/GenBank/DDBJ databases">
        <authorList>
            <person name="Jo J.-H."/>
            <person name="Im W.-T."/>
        </authorList>
    </citation>
    <scope>NUCLEOTIDE SEQUENCE</scope>
    <source>
        <strain evidence="2">SE158</strain>
    </source>
</reference>